<accession>A0ABT7SNU5</accession>
<dbReference type="SUPFAM" id="SSF158682">
    <property type="entry name" value="TerB-like"/>
    <property type="match status" value="1"/>
</dbReference>
<dbReference type="InterPro" id="IPR001623">
    <property type="entry name" value="DnaJ_domain"/>
</dbReference>
<protein>
    <submittedName>
        <fullName evidence="3">Molecular chaperone DjlA</fullName>
    </submittedName>
</protein>
<evidence type="ECO:0000313" key="3">
    <source>
        <dbReference type="EMBL" id="MDM7857860.1"/>
    </source>
</evidence>
<keyword evidence="1" id="KW-0143">Chaperone</keyword>
<evidence type="ECO:0000256" key="1">
    <source>
        <dbReference type="ARBA" id="ARBA00023186"/>
    </source>
</evidence>
<dbReference type="RefSeq" id="WP_289410519.1">
    <property type="nucleotide sequence ID" value="NZ_JAUCDY010000005.1"/>
</dbReference>
<feature type="domain" description="J" evidence="2">
    <location>
        <begin position="193"/>
        <end position="258"/>
    </location>
</feature>
<dbReference type="EMBL" id="JAUCDY010000005">
    <property type="protein sequence ID" value="MDM7857860.1"/>
    <property type="molecule type" value="Genomic_DNA"/>
</dbReference>
<dbReference type="SUPFAM" id="SSF46565">
    <property type="entry name" value="Chaperone J-domain"/>
    <property type="match status" value="1"/>
</dbReference>
<comment type="caution">
    <text evidence="3">The sequence shown here is derived from an EMBL/GenBank/DDBJ whole genome shotgun (WGS) entry which is preliminary data.</text>
</comment>
<name>A0ABT7SNU5_9GAMM</name>
<dbReference type="PROSITE" id="PS50076">
    <property type="entry name" value="DNAJ_2"/>
    <property type="match status" value="1"/>
</dbReference>
<sequence>MIWPVTIVATALGLLIASIPGALLGLVLGALVDRYLAIASWSTLRQKLIRQPVLYSAEHSQFMLLGYLAKLNGRVLPAHIQQARIEMRRLGLEGYKYQAAVTAFSQGKTVQLTDLRASLQACFKGQKAEQLLLSAWRVVWSERKVSPLQRKTLEYCAKWLGVKQARLVELELQAKPSQAQSTKPAVKLTELGQALATLGLPAATNNFTHVQRAYRRLLSENHPDKLIGAGASKQQIERANDITQELHKAYAVLRRHYRS</sequence>
<gene>
    <name evidence="3" type="ORF">QEZ41_06145</name>
</gene>
<dbReference type="Proteomes" id="UP001241056">
    <property type="component" value="Unassembled WGS sequence"/>
</dbReference>
<evidence type="ECO:0000259" key="2">
    <source>
        <dbReference type="PROSITE" id="PS50076"/>
    </source>
</evidence>
<dbReference type="Gene3D" id="1.10.287.110">
    <property type="entry name" value="DnaJ domain"/>
    <property type="match status" value="1"/>
</dbReference>
<reference evidence="3 4" key="1">
    <citation type="submission" date="2023-06" db="EMBL/GenBank/DDBJ databases">
        <title>Thiopseudomonas sp. CY1220 draft genome sequence.</title>
        <authorList>
            <person name="Zhao G."/>
            <person name="An M."/>
        </authorList>
    </citation>
    <scope>NUCLEOTIDE SEQUENCE [LARGE SCALE GENOMIC DNA]</scope>
    <source>
        <strain evidence="3 4">CY1220</strain>
    </source>
</reference>
<organism evidence="3 4">
    <name type="scientific">Thiopseudomonas acetoxidans</name>
    <dbReference type="NCBI Taxonomy" id="3041622"/>
    <lineage>
        <taxon>Bacteria</taxon>
        <taxon>Pseudomonadati</taxon>
        <taxon>Pseudomonadota</taxon>
        <taxon>Gammaproteobacteria</taxon>
        <taxon>Pseudomonadales</taxon>
        <taxon>Pseudomonadaceae</taxon>
        <taxon>Thiopseudomonas</taxon>
    </lineage>
</organism>
<dbReference type="Gene3D" id="1.10.3680.10">
    <property type="entry name" value="TerB-like"/>
    <property type="match status" value="1"/>
</dbReference>
<keyword evidence="4" id="KW-1185">Reference proteome</keyword>
<evidence type="ECO:0000313" key="4">
    <source>
        <dbReference type="Proteomes" id="UP001241056"/>
    </source>
</evidence>
<dbReference type="InterPro" id="IPR029024">
    <property type="entry name" value="TerB-like"/>
</dbReference>
<proteinExistence type="predicted"/>
<dbReference type="InterPro" id="IPR036869">
    <property type="entry name" value="J_dom_sf"/>
</dbReference>